<comment type="similarity">
    <text evidence="3">Belongs to the KHG/KDPG aldolase family.</text>
</comment>
<dbReference type="InterPro" id="IPR000887">
    <property type="entry name" value="Aldlse_KDPG_KHG"/>
</dbReference>
<dbReference type="EC" id="4.1.2.14" evidence="5"/>
<dbReference type="PROSITE" id="PS00159">
    <property type="entry name" value="ALDOLASE_KDPG_KHG_1"/>
    <property type="match status" value="1"/>
</dbReference>
<comment type="catalytic activity">
    <reaction evidence="1">
        <text>2-dehydro-3-deoxy-6-phospho-D-gluconate = D-glyceraldehyde 3-phosphate + pyruvate</text>
        <dbReference type="Rhea" id="RHEA:17089"/>
        <dbReference type="ChEBI" id="CHEBI:15361"/>
        <dbReference type="ChEBI" id="CHEBI:57569"/>
        <dbReference type="ChEBI" id="CHEBI:59776"/>
        <dbReference type="EC" id="4.1.2.14"/>
    </reaction>
</comment>
<dbReference type="SUPFAM" id="SSF51569">
    <property type="entry name" value="Aldolase"/>
    <property type="match status" value="1"/>
</dbReference>
<dbReference type="Gene3D" id="3.20.20.70">
    <property type="entry name" value="Aldolase class I"/>
    <property type="match status" value="1"/>
</dbReference>
<evidence type="ECO:0000313" key="9">
    <source>
        <dbReference type="Proteomes" id="UP000269542"/>
    </source>
</evidence>
<sequence length="215" mass="22568">MPKNLPDALPFLAENPIVPVVVIDDAEDAVAVGEALVAGGICCAEVTFRTAAGPEAIKKMSAVEGMTVGAGTILNREQAERAADQGAKFFVSPGWDSGVADVAAERGIPYLPGVQTATEVMMAVNRGATVVKFFPGGEAGGLKMVKALRGPFPNTAFVPSGGVNPANLEEWITDPAIAAVSGSWMIKRDLINNKEFDKITELSKEASEKVKELRK</sequence>
<name>A0A448PET9_9ACTO</name>
<dbReference type="EMBL" id="LR134476">
    <property type="protein sequence ID" value="VEI13414.1"/>
    <property type="molecule type" value="Genomic_DNA"/>
</dbReference>
<evidence type="ECO:0000256" key="2">
    <source>
        <dbReference type="ARBA" id="ARBA00004736"/>
    </source>
</evidence>
<dbReference type="NCBIfam" id="TIGR01182">
    <property type="entry name" value="eda"/>
    <property type="match status" value="1"/>
</dbReference>
<evidence type="ECO:0000256" key="7">
    <source>
        <dbReference type="ARBA" id="ARBA00023277"/>
    </source>
</evidence>
<dbReference type="InterPro" id="IPR031337">
    <property type="entry name" value="KDPG/KHG_AS_1"/>
</dbReference>
<dbReference type="PANTHER" id="PTHR30246:SF1">
    <property type="entry name" value="2-DEHYDRO-3-DEOXY-6-PHOSPHOGALACTONATE ALDOLASE-RELATED"/>
    <property type="match status" value="1"/>
</dbReference>
<dbReference type="PANTHER" id="PTHR30246">
    <property type="entry name" value="2-KETO-3-DEOXY-6-PHOSPHOGLUCONATE ALDOLASE"/>
    <property type="match status" value="1"/>
</dbReference>
<comment type="subunit">
    <text evidence="4">Homotrimer.</text>
</comment>
<dbReference type="InterPro" id="IPR013785">
    <property type="entry name" value="Aldolase_TIM"/>
</dbReference>
<dbReference type="RefSeq" id="WP_126416529.1">
    <property type="nucleotide sequence ID" value="NZ_LR134476.1"/>
</dbReference>
<evidence type="ECO:0000256" key="4">
    <source>
        <dbReference type="ARBA" id="ARBA00011233"/>
    </source>
</evidence>
<evidence type="ECO:0000256" key="6">
    <source>
        <dbReference type="ARBA" id="ARBA00023239"/>
    </source>
</evidence>
<reference evidence="8 9" key="1">
    <citation type="submission" date="2018-12" db="EMBL/GenBank/DDBJ databases">
        <authorList>
            <consortium name="Pathogen Informatics"/>
        </authorList>
    </citation>
    <scope>NUCLEOTIDE SEQUENCE [LARGE SCALE GENOMIC DNA]</scope>
    <source>
        <strain evidence="8 9">NCTC13354</strain>
    </source>
</reference>
<evidence type="ECO:0000256" key="1">
    <source>
        <dbReference type="ARBA" id="ARBA00000654"/>
    </source>
</evidence>
<dbReference type="GO" id="GO:0008675">
    <property type="term" value="F:2-dehydro-3-deoxy-phosphogluconate aldolase activity"/>
    <property type="evidence" value="ECO:0007669"/>
    <property type="project" value="UniProtKB-EC"/>
</dbReference>
<keyword evidence="9" id="KW-1185">Reference proteome</keyword>
<dbReference type="OrthoDB" id="9805177at2"/>
<dbReference type="KEGG" id="tbw:NCTC13354_01129"/>
<dbReference type="Pfam" id="PF01081">
    <property type="entry name" value="Aldolase"/>
    <property type="match status" value="1"/>
</dbReference>
<evidence type="ECO:0000313" key="8">
    <source>
        <dbReference type="EMBL" id="VEI13414.1"/>
    </source>
</evidence>
<protein>
    <recommendedName>
        <fullName evidence="5">2-dehydro-3-deoxy-phosphogluconate aldolase</fullName>
        <ecNumber evidence="5">4.1.2.14</ecNumber>
    </recommendedName>
</protein>
<organism evidence="8 9">
    <name type="scientific">Trueperella bialowiezensis</name>
    <dbReference type="NCBI Taxonomy" id="312285"/>
    <lineage>
        <taxon>Bacteria</taxon>
        <taxon>Bacillati</taxon>
        <taxon>Actinomycetota</taxon>
        <taxon>Actinomycetes</taxon>
        <taxon>Actinomycetales</taxon>
        <taxon>Actinomycetaceae</taxon>
        <taxon>Trueperella</taxon>
    </lineage>
</organism>
<keyword evidence="6" id="KW-0456">Lyase</keyword>
<evidence type="ECO:0000256" key="5">
    <source>
        <dbReference type="ARBA" id="ARBA00013063"/>
    </source>
</evidence>
<dbReference type="CDD" id="cd00452">
    <property type="entry name" value="KDPG_aldolase"/>
    <property type="match status" value="1"/>
</dbReference>
<accession>A0A448PET9</accession>
<dbReference type="Proteomes" id="UP000269542">
    <property type="component" value="Chromosome"/>
</dbReference>
<gene>
    <name evidence="8" type="primary">eda</name>
    <name evidence="8" type="ORF">NCTC13354_01129</name>
</gene>
<keyword evidence="7" id="KW-0119">Carbohydrate metabolism</keyword>
<proteinExistence type="inferred from homology"/>
<evidence type="ECO:0000256" key="3">
    <source>
        <dbReference type="ARBA" id="ARBA00006906"/>
    </source>
</evidence>
<dbReference type="AlphaFoldDB" id="A0A448PET9"/>
<comment type="pathway">
    <text evidence="2">Carbohydrate acid metabolism; 2-dehydro-3-deoxy-D-gluconate degradation; D-glyceraldehyde 3-phosphate and pyruvate from 2-dehydro-3-deoxy-D-gluconate: step 2/2.</text>
</comment>